<sequence length="117" mass="13956">KTGERERERERGLIRSGTRRERHEGSEWEKALCNCNPDKYPEPRRTTNEQREMREREREREREKQTLVAVQKLFGLLRNETKRNETKRNASPAVPIYMRQSINRACVAQTHGELPPL</sequence>
<proteinExistence type="predicted"/>
<organism evidence="2 3">
    <name type="scientific">Trachymyrmex septentrionalis</name>
    <dbReference type="NCBI Taxonomy" id="34720"/>
    <lineage>
        <taxon>Eukaryota</taxon>
        <taxon>Metazoa</taxon>
        <taxon>Ecdysozoa</taxon>
        <taxon>Arthropoda</taxon>
        <taxon>Hexapoda</taxon>
        <taxon>Insecta</taxon>
        <taxon>Pterygota</taxon>
        <taxon>Neoptera</taxon>
        <taxon>Endopterygota</taxon>
        <taxon>Hymenoptera</taxon>
        <taxon>Apocrita</taxon>
        <taxon>Aculeata</taxon>
        <taxon>Formicoidea</taxon>
        <taxon>Formicidae</taxon>
        <taxon>Myrmicinae</taxon>
        <taxon>Trachymyrmex</taxon>
    </lineage>
</organism>
<dbReference type="EMBL" id="KQ981427">
    <property type="protein sequence ID" value="KYN41761.1"/>
    <property type="molecule type" value="Genomic_DNA"/>
</dbReference>
<feature type="non-terminal residue" evidence="2">
    <location>
        <position position="1"/>
    </location>
</feature>
<feature type="compositionally biased region" description="Basic and acidic residues" evidence="1">
    <location>
        <begin position="1"/>
        <end position="30"/>
    </location>
</feature>
<dbReference type="AlphaFoldDB" id="A0A151JZB2"/>
<accession>A0A151JZB2</accession>
<gene>
    <name evidence="2" type="ORF">ALC56_03814</name>
</gene>
<protein>
    <submittedName>
        <fullName evidence="2">Uncharacterized protein</fullName>
    </submittedName>
</protein>
<reference evidence="2 3" key="1">
    <citation type="submission" date="2016-03" db="EMBL/GenBank/DDBJ databases">
        <title>Trachymyrmex septentrionalis WGS genome.</title>
        <authorList>
            <person name="Nygaard S."/>
            <person name="Hu H."/>
            <person name="Boomsma J."/>
            <person name="Zhang G."/>
        </authorList>
    </citation>
    <scope>NUCLEOTIDE SEQUENCE [LARGE SCALE GENOMIC DNA]</scope>
    <source>
        <strain evidence="2">Tsep2-gDNA-1</strain>
        <tissue evidence="2">Whole body</tissue>
    </source>
</reference>
<name>A0A151JZB2_9HYME</name>
<dbReference type="Proteomes" id="UP000078541">
    <property type="component" value="Unassembled WGS sequence"/>
</dbReference>
<evidence type="ECO:0000256" key="1">
    <source>
        <dbReference type="SAM" id="MobiDB-lite"/>
    </source>
</evidence>
<evidence type="ECO:0000313" key="2">
    <source>
        <dbReference type="EMBL" id="KYN41761.1"/>
    </source>
</evidence>
<evidence type="ECO:0000313" key="3">
    <source>
        <dbReference type="Proteomes" id="UP000078541"/>
    </source>
</evidence>
<feature type="compositionally biased region" description="Basic and acidic residues" evidence="1">
    <location>
        <begin position="39"/>
        <end position="64"/>
    </location>
</feature>
<feature type="region of interest" description="Disordered" evidence="1">
    <location>
        <begin position="1"/>
        <end position="64"/>
    </location>
</feature>
<keyword evidence="3" id="KW-1185">Reference proteome</keyword>